<dbReference type="EMBL" id="JADGJD010000019">
    <property type="protein sequence ID" value="KAJ3056825.1"/>
    <property type="molecule type" value="Genomic_DNA"/>
</dbReference>
<dbReference type="PANTHER" id="PTHR13581">
    <property type="entry name" value="MRG-BINDING PROTEIN"/>
    <property type="match status" value="1"/>
</dbReference>
<keyword evidence="9" id="KW-1185">Reference proteome</keyword>
<dbReference type="Proteomes" id="UP001212841">
    <property type="component" value="Unassembled WGS sequence"/>
</dbReference>
<evidence type="ECO:0000256" key="4">
    <source>
        <dbReference type="ARBA" id="ARBA00023015"/>
    </source>
</evidence>
<comment type="similarity">
    <text evidence="2">Belongs to the EAF7 family.</text>
</comment>
<evidence type="ECO:0000256" key="6">
    <source>
        <dbReference type="ARBA" id="ARBA00023242"/>
    </source>
</evidence>
<dbReference type="InterPro" id="IPR012423">
    <property type="entry name" value="Eaf7/MRGBP"/>
</dbReference>
<proteinExistence type="inferred from homology"/>
<evidence type="ECO:0000313" key="9">
    <source>
        <dbReference type="Proteomes" id="UP001212841"/>
    </source>
</evidence>
<dbReference type="GO" id="GO:0035267">
    <property type="term" value="C:NuA4 histone acetyltransferase complex"/>
    <property type="evidence" value="ECO:0007669"/>
    <property type="project" value="TreeGrafter"/>
</dbReference>
<keyword evidence="3" id="KW-0156">Chromatin regulator</keyword>
<reference evidence="8" key="1">
    <citation type="submission" date="2020-05" db="EMBL/GenBank/DDBJ databases">
        <title>Phylogenomic resolution of chytrid fungi.</title>
        <authorList>
            <person name="Stajich J.E."/>
            <person name="Amses K."/>
            <person name="Simmons R."/>
            <person name="Seto K."/>
            <person name="Myers J."/>
            <person name="Bonds A."/>
            <person name="Quandt C.A."/>
            <person name="Barry K."/>
            <person name="Liu P."/>
            <person name="Grigoriev I."/>
            <person name="Longcore J.E."/>
            <person name="James T.Y."/>
        </authorList>
    </citation>
    <scope>NUCLEOTIDE SEQUENCE</scope>
    <source>
        <strain evidence="8">JEL0318</strain>
    </source>
</reference>
<feature type="compositionally biased region" description="Basic residues" evidence="7">
    <location>
        <begin position="196"/>
        <end position="206"/>
    </location>
</feature>
<sequence length="243" mass="26645">MSATPSPTKQSAPDIVPMVSSTSDRPPSSAHSSTSTAVPAVEWTPDLEVPFFQGVARFRPVGVHKHFRMLNVQRFFKKQTGLVVTIEQLWDRLGHYYNLEALDGLADESDEEMTSESRRKRSAYPFKVTTEFTLPAEDFESIITEHRRAESGSDGEGDEVMSEAASRKDKRDSSPMSSASARSTPEPAEAEETSKGRRPGRPRKASKAQLALSEPPPRRTRSGSGAGQTLTPTPAAKKKRTGK</sequence>
<dbReference type="GO" id="GO:0005634">
    <property type="term" value="C:nucleus"/>
    <property type="evidence" value="ECO:0007669"/>
    <property type="project" value="UniProtKB-SubCell"/>
</dbReference>
<evidence type="ECO:0000256" key="2">
    <source>
        <dbReference type="ARBA" id="ARBA00007117"/>
    </source>
</evidence>
<keyword evidence="5" id="KW-0804">Transcription</keyword>
<dbReference type="AlphaFoldDB" id="A0AAD5SKP7"/>
<comment type="caution">
    <text evidence="8">The sequence shown here is derived from an EMBL/GenBank/DDBJ whole genome shotgun (WGS) entry which is preliminary data.</text>
</comment>
<dbReference type="GO" id="GO:0006357">
    <property type="term" value="P:regulation of transcription by RNA polymerase II"/>
    <property type="evidence" value="ECO:0007669"/>
    <property type="project" value="TreeGrafter"/>
</dbReference>
<evidence type="ECO:0000313" key="8">
    <source>
        <dbReference type="EMBL" id="KAJ3056825.1"/>
    </source>
</evidence>
<feature type="compositionally biased region" description="Polar residues" evidence="7">
    <location>
        <begin position="1"/>
        <end position="11"/>
    </location>
</feature>
<dbReference type="PANTHER" id="PTHR13581:SF5">
    <property type="entry name" value="MRG_MORF4L-BINDING PROTEIN"/>
    <property type="match status" value="1"/>
</dbReference>
<evidence type="ECO:0008006" key="10">
    <source>
        <dbReference type="Google" id="ProtNLM"/>
    </source>
</evidence>
<evidence type="ECO:0000256" key="1">
    <source>
        <dbReference type="ARBA" id="ARBA00004123"/>
    </source>
</evidence>
<feature type="region of interest" description="Disordered" evidence="7">
    <location>
        <begin position="146"/>
        <end position="243"/>
    </location>
</feature>
<evidence type="ECO:0000256" key="5">
    <source>
        <dbReference type="ARBA" id="ARBA00023163"/>
    </source>
</evidence>
<keyword evidence="4" id="KW-0805">Transcription regulation</keyword>
<organism evidence="8 9">
    <name type="scientific">Rhizophlyctis rosea</name>
    <dbReference type="NCBI Taxonomy" id="64517"/>
    <lineage>
        <taxon>Eukaryota</taxon>
        <taxon>Fungi</taxon>
        <taxon>Fungi incertae sedis</taxon>
        <taxon>Chytridiomycota</taxon>
        <taxon>Chytridiomycota incertae sedis</taxon>
        <taxon>Chytridiomycetes</taxon>
        <taxon>Rhizophlyctidales</taxon>
        <taxon>Rhizophlyctidaceae</taxon>
        <taxon>Rhizophlyctis</taxon>
    </lineage>
</organism>
<feature type="region of interest" description="Disordered" evidence="7">
    <location>
        <begin position="1"/>
        <end position="37"/>
    </location>
</feature>
<evidence type="ECO:0000256" key="7">
    <source>
        <dbReference type="SAM" id="MobiDB-lite"/>
    </source>
</evidence>
<keyword evidence="6" id="KW-0539">Nucleus</keyword>
<evidence type="ECO:0000256" key="3">
    <source>
        <dbReference type="ARBA" id="ARBA00022853"/>
    </source>
</evidence>
<comment type="subcellular location">
    <subcellularLocation>
        <location evidence="1">Nucleus</location>
    </subcellularLocation>
</comment>
<feature type="compositionally biased region" description="Low complexity" evidence="7">
    <location>
        <begin position="174"/>
        <end position="183"/>
    </location>
</feature>
<accession>A0AAD5SKP7</accession>
<dbReference type="Pfam" id="PF07904">
    <property type="entry name" value="Eaf7"/>
    <property type="match status" value="1"/>
</dbReference>
<dbReference type="GO" id="GO:0006325">
    <property type="term" value="P:chromatin organization"/>
    <property type="evidence" value="ECO:0007669"/>
    <property type="project" value="UniProtKB-KW"/>
</dbReference>
<feature type="compositionally biased region" description="Low complexity" evidence="7">
    <location>
        <begin position="19"/>
        <end position="37"/>
    </location>
</feature>
<gene>
    <name evidence="8" type="ORF">HK097_003708</name>
</gene>
<name>A0AAD5SKP7_9FUNG</name>
<protein>
    <recommendedName>
        <fullName evidence="10">MRG-binding protein</fullName>
    </recommendedName>
</protein>